<evidence type="ECO:0000313" key="2">
    <source>
        <dbReference type="Proteomes" id="UP001589693"/>
    </source>
</evidence>
<evidence type="ECO:0000313" key="1">
    <source>
        <dbReference type="EMBL" id="MFB9904247.1"/>
    </source>
</evidence>
<dbReference type="InterPro" id="IPR025680">
    <property type="entry name" value="DddI"/>
</dbReference>
<sequence>MVELDAYWADEHGDEPARITSEDRLVQLLDELRRTQPAALVQLLPAGNPGAAILDVGFDGDRAVAFYSGPDHRDGCYSYNPAITVDDGAEPVLYYFMNSDTEYPATAEIAAEDAIKAACEYMRTGGQRPTTLAWQPMP</sequence>
<accession>A0ABV5ZTN2</accession>
<gene>
    <name evidence="1" type="ORF">ACFFQA_09880</name>
</gene>
<proteinExistence type="predicted"/>
<keyword evidence="2" id="KW-1185">Reference proteome</keyword>
<dbReference type="Pfam" id="PF14430">
    <property type="entry name" value="Imm1"/>
    <property type="match status" value="1"/>
</dbReference>
<name>A0ABV5ZTN2_9PSEU</name>
<dbReference type="Proteomes" id="UP001589693">
    <property type="component" value="Unassembled WGS sequence"/>
</dbReference>
<protein>
    <submittedName>
        <fullName evidence="1">Imm1 family immunity protein</fullName>
    </submittedName>
</protein>
<comment type="caution">
    <text evidence="1">The sequence shown here is derived from an EMBL/GenBank/DDBJ whole genome shotgun (WGS) entry which is preliminary data.</text>
</comment>
<dbReference type="RefSeq" id="WP_377851442.1">
    <property type="nucleotide sequence ID" value="NZ_JBHLZU010000008.1"/>
</dbReference>
<dbReference type="EMBL" id="JBHLZU010000008">
    <property type="protein sequence ID" value="MFB9904247.1"/>
    <property type="molecule type" value="Genomic_DNA"/>
</dbReference>
<reference evidence="1 2" key="1">
    <citation type="submission" date="2024-09" db="EMBL/GenBank/DDBJ databases">
        <authorList>
            <person name="Sun Q."/>
            <person name="Mori K."/>
        </authorList>
    </citation>
    <scope>NUCLEOTIDE SEQUENCE [LARGE SCALE GENOMIC DNA]</scope>
    <source>
        <strain evidence="1 2">TBRC 7907</strain>
    </source>
</reference>
<organism evidence="1 2">
    <name type="scientific">Allokutzneria oryzae</name>
    <dbReference type="NCBI Taxonomy" id="1378989"/>
    <lineage>
        <taxon>Bacteria</taxon>
        <taxon>Bacillati</taxon>
        <taxon>Actinomycetota</taxon>
        <taxon>Actinomycetes</taxon>
        <taxon>Pseudonocardiales</taxon>
        <taxon>Pseudonocardiaceae</taxon>
        <taxon>Allokutzneria</taxon>
    </lineage>
</organism>